<dbReference type="SMART" id="SM00298">
    <property type="entry name" value="CHROMO"/>
    <property type="match status" value="1"/>
</dbReference>
<evidence type="ECO:0000256" key="1">
    <source>
        <dbReference type="ARBA" id="ARBA00011353"/>
    </source>
</evidence>
<dbReference type="Proteomes" id="UP000813461">
    <property type="component" value="Unassembled WGS sequence"/>
</dbReference>
<comment type="caution">
    <text evidence="8">The sequence shown here is derived from an EMBL/GenBank/DDBJ whole genome shotgun (WGS) entry which is preliminary data.</text>
</comment>
<comment type="subunit">
    <text evidence="1">Component of the NuA4 histone acetyltransferase complex.</text>
</comment>
<gene>
    <name evidence="8" type="ORF">FB567DRAFT_136730</name>
</gene>
<dbReference type="SUPFAM" id="SSF54160">
    <property type="entry name" value="Chromo domain-like"/>
    <property type="match status" value="1"/>
</dbReference>
<dbReference type="PROSITE" id="PS50013">
    <property type="entry name" value="CHROMO_2"/>
    <property type="match status" value="1"/>
</dbReference>
<evidence type="ECO:0000256" key="2">
    <source>
        <dbReference type="ARBA" id="ARBA00022723"/>
    </source>
</evidence>
<accession>A0A8K0QYF7</accession>
<evidence type="ECO:0000259" key="7">
    <source>
        <dbReference type="PROSITE" id="PS50089"/>
    </source>
</evidence>
<keyword evidence="2" id="KW-0479">Metal-binding</keyword>
<evidence type="ECO:0000313" key="9">
    <source>
        <dbReference type="Proteomes" id="UP000813461"/>
    </source>
</evidence>
<proteinExistence type="predicted"/>
<dbReference type="InterPro" id="IPR000953">
    <property type="entry name" value="Chromo/chromo_shadow_dom"/>
</dbReference>
<evidence type="ECO:0000313" key="8">
    <source>
        <dbReference type="EMBL" id="KAH7078475.1"/>
    </source>
</evidence>
<name>A0A8K0QYF7_9PLEO</name>
<evidence type="ECO:0000256" key="3">
    <source>
        <dbReference type="ARBA" id="ARBA00022771"/>
    </source>
</evidence>
<dbReference type="OrthoDB" id="6105938at2759"/>
<protein>
    <recommendedName>
        <fullName evidence="10">RING-type domain-containing protein</fullName>
    </recommendedName>
</protein>
<dbReference type="InterPro" id="IPR001841">
    <property type="entry name" value="Znf_RING"/>
</dbReference>
<feature type="domain" description="RING-type" evidence="7">
    <location>
        <begin position="66"/>
        <end position="111"/>
    </location>
</feature>
<dbReference type="AlphaFoldDB" id="A0A8K0QYF7"/>
<dbReference type="SMART" id="SM00184">
    <property type="entry name" value="RING"/>
    <property type="match status" value="1"/>
</dbReference>
<keyword evidence="3 5" id="KW-0863">Zinc-finger</keyword>
<evidence type="ECO:0000256" key="5">
    <source>
        <dbReference type="PROSITE-ProRule" id="PRU00175"/>
    </source>
</evidence>
<evidence type="ECO:0000256" key="4">
    <source>
        <dbReference type="ARBA" id="ARBA00022833"/>
    </source>
</evidence>
<dbReference type="PROSITE" id="PS50089">
    <property type="entry name" value="ZF_RING_2"/>
    <property type="match status" value="1"/>
</dbReference>
<reference evidence="8" key="1">
    <citation type="journal article" date="2021" name="Nat. Commun.">
        <title>Genetic determinants of endophytism in the Arabidopsis root mycobiome.</title>
        <authorList>
            <person name="Mesny F."/>
            <person name="Miyauchi S."/>
            <person name="Thiergart T."/>
            <person name="Pickel B."/>
            <person name="Atanasova L."/>
            <person name="Karlsson M."/>
            <person name="Huettel B."/>
            <person name="Barry K.W."/>
            <person name="Haridas S."/>
            <person name="Chen C."/>
            <person name="Bauer D."/>
            <person name="Andreopoulos W."/>
            <person name="Pangilinan J."/>
            <person name="LaButti K."/>
            <person name="Riley R."/>
            <person name="Lipzen A."/>
            <person name="Clum A."/>
            <person name="Drula E."/>
            <person name="Henrissat B."/>
            <person name="Kohler A."/>
            <person name="Grigoriev I.V."/>
            <person name="Martin F.M."/>
            <person name="Hacquard S."/>
        </authorList>
    </citation>
    <scope>NUCLEOTIDE SEQUENCE</scope>
    <source>
        <strain evidence="8">MPI-SDFR-AT-0120</strain>
    </source>
</reference>
<evidence type="ECO:0008006" key="10">
    <source>
        <dbReference type="Google" id="ProtNLM"/>
    </source>
</evidence>
<feature type="domain" description="Chromo" evidence="6">
    <location>
        <begin position="287"/>
        <end position="331"/>
    </location>
</feature>
<dbReference type="SUPFAM" id="SSF57850">
    <property type="entry name" value="RING/U-box"/>
    <property type="match status" value="1"/>
</dbReference>
<dbReference type="InterPro" id="IPR017907">
    <property type="entry name" value="Znf_RING_CS"/>
</dbReference>
<sequence length="352" mass="40416">MPFPYFENISTDFTGTWSSSRKRKVPTIELETSAHVYKRKANAAPCPHSMTVVRSSRQLAAEKKQCPICLEDYFSSPDDCQRATPVKMGCEHMFCRECIETHLSSSIACPLPWCEARLPLQPDTCELCAAWKRDHAATGSLVVTVRAAEMLASIKDALKQLALEDEFYELPNATMKQILTHVRTTLKRYEWQFHAGIDLAELLDPFLLAIDVDAARKHYGPKLSAPAPNSTYFPPREHDPDDYPPGEEPWIAAFFRQWALDYEKENGEVKEGWGDWAKNPEQDTWEWPYKRIVAHKTSADGRLEYLVKWVGQRYFPSWVQADQIHAAARLVYDKDHGLGGSEDQGRRQRRRR</sequence>
<dbReference type="InterPro" id="IPR013083">
    <property type="entry name" value="Znf_RING/FYVE/PHD"/>
</dbReference>
<keyword evidence="4" id="KW-0862">Zinc</keyword>
<dbReference type="GO" id="GO:0006338">
    <property type="term" value="P:chromatin remodeling"/>
    <property type="evidence" value="ECO:0007669"/>
    <property type="project" value="UniProtKB-ARBA"/>
</dbReference>
<keyword evidence="9" id="KW-1185">Reference proteome</keyword>
<dbReference type="Gene3D" id="3.30.40.10">
    <property type="entry name" value="Zinc/RING finger domain, C3HC4 (zinc finger)"/>
    <property type="match status" value="1"/>
</dbReference>
<dbReference type="InterPro" id="IPR027370">
    <property type="entry name" value="Znf-RING_euk"/>
</dbReference>
<dbReference type="EMBL" id="JAGMVJ010000017">
    <property type="protein sequence ID" value="KAH7078475.1"/>
    <property type="molecule type" value="Genomic_DNA"/>
</dbReference>
<organism evidence="8 9">
    <name type="scientific">Paraphoma chrysanthemicola</name>
    <dbReference type="NCBI Taxonomy" id="798071"/>
    <lineage>
        <taxon>Eukaryota</taxon>
        <taxon>Fungi</taxon>
        <taxon>Dikarya</taxon>
        <taxon>Ascomycota</taxon>
        <taxon>Pezizomycotina</taxon>
        <taxon>Dothideomycetes</taxon>
        <taxon>Pleosporomycetidae</taxon>
        <taxon>Pleosporales</taxon>
        <taxon>Pleosporineae</taxon>
        <taxon>Phaeosphaeriaceae</taxon>
        <taxon>Paraphoma</taxon>
    </lineage>
</organism>
<dbReference type="PROSITE" id="PS00518">
    <property type="entry name" value="ZF_RING_1"/>
    <property type="match status" value="1"/>
</dbReference>
<dbReference type="InterPro" id="IPR016197">
    <property type="entry name" value="Chromo-like_dom_sf"/>
</dbReference>
<dbReference type="Pfam" id="PF13445">
    <property type="entry name" value="zf-RING_UBOX"/>
    <property type="match status" value="1"/>
</dbReference>
<dbReference type="GO" id="GO:0008270">
    <property type="term" value="F:zinc ion binding"/>
    <property type="evidence" value="ECO:0007669"/>
    <property type="project" value="UniProtKB-KW"/>
</dbReference>
<evidence type="ECO:0000259" key="6">
    <source>
        <dbReference type="PROSITE" id="PS50013"/>
    </source>
</evidence>
<dbReference type="Gene3D" id="2.40.50.40">
    <property type="match status" value="1"/>
</dbReference>